<proteinExistence type="inferred from homology"/>
<dbReference type="GO" id="GO:0034709">
    <property type="term" value="C:methylosome"/>
    <property type="evidence" value="ECO:0007669"/>
    <property type="project" value="InterPro"/>
</dbReference>
<evidence type="ECO:0000256" key="3">
    <source>
        <dbReference type="ARBA" id="ARBA00007054"/>
    </source>
</evidence>
<dbReference type="eggNOG" id="KOG3238">
    <property type="taxonomic scope" value="Eukaryota"/>
</dbReference>
<keyword evidence="4" id="KW-0963">Cytoplasm</keyword>
<feature type="region of interest" description="Disordered" evidence="6">
    <location>
        <begin position="138"/>
        <end position="158"/>
    </location>
</feature>
<sequence>MVERISELPSELTRQYTAEGTQLFYQRGPSVGSGTLVVAHDALYWWNSAAGEGLSVPYPSIAIHAISTDPASFSQPCIYLQTDGGDDYENDDEDDDEGDGDGADGNLRGVSWPPSEVWLAPADPSSLQAIFEALSACQAMHPDQDASDDDEELDEEEAEARLDHLDSVFQITSTSQFDAMTDDRFDDAEDDGEEGAEDTANGDLHE</sequence>
<feature type="compositionally biased region" description="Acidic residues" evidence="6">
    <location>
        <begin position="145"/>
        <end position="158"/>
    </location>
</feature>
<dbReference type="STRING" id="595528.A0A0D2X484"/>
<dbReference type="GO" id="GO:0005829">
    <property type="term" value="C:cytosol"/>
    <property type="evidence" value="ECO:0007669"/>
    <property type="project" value="InterPro"/>
</dbReference>
<accession>A0A0D2X484</accession>
<dbReference type="Proteomes" id="UP000008743">
    <property type="component" value="Unassembled WGS sequence"/>
</dbReference>
<dbReference type="GO" id="GO:0034715">
    <property type="term" value="C:pICln-Sm protein complex"/>
    <property type="evidence" value="ECO:0007669"/>
    <property type="project" value="InterPro"/>
</dbReference>
<dbReference type="GO" id="GO:0006884">
    <property type="term" value="P:cell volume homeostasis"/>
    <property type="evidence" value="ECO:0007669"/>
    <property type="project" value="InterPro"/>
</dbReference>
<dbReference type="OMA" id="SAFPWEH"/>
<gene>
    <name evidence="7" type="ORF">CAOG_006049</name>
</gene>
<evidence type="ECO:0000256" key="6">
    <source>
        <dbReference type="SAM" id="MobiDB-lite"/>
    </source>
</evidence>
<dbReference type="GO" id="GO:0006821">
    <property type="term" value="P:chloride transport"/>
    <property type="evidence" value="ECO:0007669"/>
    <property type="project" value="InterPro"/>
</dbReference>
<comment type="similarity">
    <text evidence="3">Belongs to the pICln (TC 1.A.47) family.</text>
</comment>
<reference evidence="8" key="1">
    <citation type="submission" date="2011-02" db="EMBL/GenBank/DDBJ databases">
        <title>The Genome Sequence of Capsaspora owczarzaki ATCC 30864.</title>
        <authorList>
            <person name="Russ C."/>
            <person name="Cuomo C."/>
            <person name="Burger G."/>
            <person name="Gray M.W."/>
            <person name="Holland P.W.H."/>
            <person name="King N."/>
            <person name="Lang F.B.F."/>
            <person name="Roger A.J."/>
            <person name="Ruiz-Trillo I."/>
            <person name="Young S.K."/>
            <person name="Zeng Q."/>
            <person name="Gargeya S."/>
            <person name="Alvarado L."/>
            <person name="Berlin A."/>
            <person name="Chapman S.B."/>
            <person name="Chen Z."/>
            <person name="Freedman E."/>
            <person name="Gellesch M."/>
            <person name="Goldberg J."/>
            <person name="Griggs A."/>
            <person name="Gujja S."/>
            <person name="Heilman E."/>
            <person name="Heiman D."/>
            <person name="Howarth C."/>
            <person name="Mehta T."/>
            <person name="Neiman D."/>
            <person name="Pearson M."/>
            <person name="Roberts A."/>
            <person name="Saif S."/>
            <person name="Shea T."/>
            <person name="Shenoy N."/>
            <person name="Sisk P."/>
            <person name="Stolte C."/>
            <person name="Sykes S."/>
            <person name="White J."/>
            <person name="Yandava C."/>
            <person name="Haas B."/>
            <person name="Nusbaum C."/>
            <person name="Birren B."/>
        </authorList>
    </citation>
    <scope>NUCLEOTIDE SEQUENCE</scope>
    <source>
        <strain evidence="8">ATCC 30864</strain>
    </source>
</reference>
<dbReference type="InterPro" id="IPR039924">
    <property type="entry name" value="ICln/Lot5/Saf5"/>
</dbReference>
<evidence type="ECO:0000256" key="5">
    <source>
        <dbReference type="ARBA" id="ARBA00023242"/>
    </source>
</evidence>
<feature type="region of interest" description="Disordered" evidence="6">
    <location>
        <begin position="78"/>
        <end position="115"/>
    </location>
</feature>
<dbReference type="OrthoDB" id="19714at2759"/>
<evidence type="ECO:0000256" key="1">
    <source>
        <dbReference type="ARBA" id="ARBA00004123"/>
    </source>
</evidence>
<dbReference type="PhylomeDB" id="A0A0D2X484"/>
<dbReference type="PANTHER" id="PTHR21399:SF0">
    <property type="entry name" value="METHYLOSOME SUBUNIT PICLN"/>
    <property type="match status" value="1"/>
</dbReference>
<dbReference type="GO" id="GO:0045292">
    <property type="term" value="P:mRNA cis splicing, via spliceosome"/>
    <property type="evidence" value="ECO:0007669"/>
    <property type="project" value="TreeGrafter"/>
</dbReference>
<keyword evidence="8" id="KW-1185">Reference proteome</keyword>
<dbReference type="InParanoid" id="A0A0D2X484"/>
<evidence type="ECO:0000256" key="4">
    <source>
        <dbReference type="ARBA" id="ARBA00022490"/>
    </source>
</evidence>
<dbReference type="PRINTS" id="PR01348">
    <property type="entry name" value="ICLNCHANNEL"/>
</dbReference>
<evidence type="ECO:0008006" key="9">
    <source>
        <dbReference type="Google" id="ProtNLM"/>
    </source>
</evidence>
<name>A0A0D2X484_CAPO3</name>
<evidence type="ECO:0000313" key="8">
    <source>
        <dbReference type="Proteomes" id="UP000008743"/>
    </source>
</evidence>
<dbReference type="InterPro" id="IPR011993">
    <property type="entry name" value="PH-like_dom_sf"/>
</dbReference>
<dbReference type="Pfam" id="PF03517">
    <property type="entry name" value="Voldacs"/>
    <property type="match status" value="1"/>
</dbReference>
<dbReference type="PANTHER" id="PTHR21399">
    <property type="entry name" value="CHLORIDE CONDUCTANCE REGULATORY PROTEIN ICLN"/>
    <property type="match status" value="1"/>
</dbReference>
<dbReference type="InterPro" id="IPR003521">
    <property type="entry name" value="ICln"/>
</dbReference>
<feature type="region of interest" description="Disordered" evidence="6">
    <location>
        <begin position="173"/>
        <end position="206"/>
    </location>
</feature>
<organism evidence="7 8">
    <name type="scientific">Capsaspora owczarzaki (strain ATCC 30864)</name>
    <dbReference type="NCBI Taxonomy" id="595528"/>
    <lineage>
        <taxon>Eukaryota</taxon>
        <taxon>Filasterea</taxon>
        <taxon>Capsaspora</taxon>
    </lineage>
</organism>
<dbReference type="GO" id="GO:0005681">
    <property type="term" value="C:spliceosomal complex"/>
    <property type="evidence" value="ECO:0007669"/>
    <property type="project" value="TreeGrafter"/>
</dbReference>
<comment type="subcellular location">
    <subcellularLocation>
        <location evidence="2">Cytoplasm</location>
    </subcellularLocation>
    <subcellularLocation>
        <location evidence="1">Nucleus</location>
    </subcellularLocation>
</comment>
<dbReference type="Gene3D" id="2.30.29.30">
    <property type="entry name" value="Pleckstrin-homology domain (PH domain)/Phosphotyrosine-binding domain (PTB)"/>
    <property type="match status" value="1"/>
</dbReference>
<dbReference type="GO" id="GO:0005886">
    <property type="term" value="C:plasma membrane"/>
    <property type="evidence" value="ECO:0007669"/>
    <property type="project" value="InterPro"/>
</dbReference>
<dbReference type="EMBL" id="KE346369">
    <property type="protein sequence ID" value="KJE95614.1"/>
    <property type="molecule type" value="Genomic_DNA"/>
</dbReference>
<dbReference type="AlphaFoldDB" id="A0A0D2X484"/>
<keyword evidence="5" id="KW-0539">Nucleus</keyword>
<evidence type="ECO:0000256" key="2">
    <source>
        <dbReference type="ARBA" id="ARBA00004496"/>
    </source>
</evidence>
<protein>
    <recommendedName>
        <fullName evidence="9">Methylosome subunit pICln</fullName>
    </recommendedName>
</protein>
<feature type="compositionally biased region" description="Acidic residues" evidence="6">
    <location>
        <begin position="184"/>
        <end position="197"/>
    </location>
</feature>
<feature type="compositionally biased region" description="Acidic residues" evidence="6">
    <location>
        <begin position="84"/>
        <end position="102"/>
    </location>
</feature>
<dbReference type="GO" id="GO:0000387">
    <property type="term" value="P:spliceosomal snRNP assembly"/>
    <property type="evidence" value="ECO:0007669"/>
    <property type="project" value="InterPro"/>
</dbReference>
<evidence type="ECO:0000313" key="7">
    <source>
        <dbReference type="EMBL" id="KJE95614.1"/>
    </source>
</evidence>
<dbReference type="RefSeq" id="XP_004345639.1">
    <property type="nucleotide sequence ID" value="XM_004345589.2"/>
</dbReference>